<proteinExistence type="predicted"/>
<feature type="transmembrane region" description="Helical" evidence="6">
    <location>
        <begin position="6"/>
        <end position="26"/>
    </location>
</feature>
<feature type="transmembrane region" description="Helical" evidence="6">
    <location>
        <begin position="335"/>
        <end position="361"/>
    </location>
</feature>
<keyword evidence="5 6" id="KW-0472">Membrane</keyword>
<name>A0AAW0X744_CHEQU</name>
<keyword evidence="2" id="KW-0813">Transport</keyword>
<dbReference type="InterPro" id="IPR036259">
    <property type="entry name" value="MFS_trans_sf"/>
</dbReference>
<keyword evidence="3 6" id="KW-0812">Transmembrane</keyword>
<comment type="caution">
    <text evidence="8">The sequence shown here is derived from an EMBL/GenBank/DDBJ whole genome shotgun (WGS) entry which is preliminary data.</text>
</comment>
<gene>
    <name evidence="8" type="ORF">OTU49_005782</name>
</gene>
<dbReference type="GO" id="GO:0005765">
    <property type="term" value="C:lysosomal membrane"/>
    <property type="evidence" value="ECO:0007669"/>
    <property type="project" value="TreeGrafter"/>
</dbReference>
<dbReference type="GO" id="GO:0022857">
    <property type="term" value="F:transmembrane transporter activity"/>
    <property type="evidence" value="ECO:0007669"/>
    <property type="project" value="InterPro"/>
</dbReference>
<feature type="transmembrane region" description="Helical" evidence="6">
    <location>
        <begin position="135"/>
        <end position="155"/>
    </location>
</feature>
<keyword evidence="4 6" id="KW-1133">Transmembrane helix</keyword>
<evidence type="ECO:0000259" key="7">
    <source>
        <dbReference type="PROSITE" id="PS50850"/>
    </source>
</evidence>
<feature type="transmembrane region" description="Helical" evidence="6">
    <location>
        <begin position="208"/>
        <end position="227"/>
    </location>
</feature>
<feature type="transmembrane region" description="Helical" evidence="6">
    <location>
        <begin position="46"/>
        <end position="69"/>
    </location>
</feature>
<evidence type="ECO:0000256" key="2">
    <source>
        <dbReference type="ARBA" id="ARBA00022448"/>
    </source>
</evidence>
<dbReference type="SUPFAM" id="SSF103473">
    <property type="entry name" value="MFS general substrate transporter"/>
    <property type="match status" value="1"/>
</dbReference>
<dbReference type="EMBL" id="JARKIK010000049">
    <property type="protein sequence ID" value="KAK8735006.1"/>
    <property type="molecule type" value="Genomic_DNA"/>
</dbReference>
<comment type="subcellular location">
    <subcellularLocation>
        <location evidence="1">Endomembrane system</location>
        <topology evidence="1">Multi-pass membrane protein</topology>
    </subcellularLocation>
</comment>
<protein>
    <recommendedName>
        <fullName evidence="7">Major facilitator superfamily (MFS) profile domain-containing protein</fullName>
    </recommendedName>
</protein>
<dbReference type="AlphaFoldDB" id="A0AAW0X744"/>
<dbReference type="Gene3D" id="1.20.1250.20">
    <property type="entry name" value="MFS general substrate transporter like domains"/>
    <property type="match status" value="2"/>
</dbReference>
<evidence type="ECO:0000256" key="6">
    <source>
        <dbReference type="SAM" id="Phobius"/>
    </source>
</evidence>
<dbReference type="InterPro" id="IPR020846">
    <property type="entry name" value="MFS_dom"/>
</dbReference>
<dbReference type="InterPro" id="IPR051068">
    <property type="entry name" value="MFS_Domain-Containing_Protein"/>
</dbReference>
<evidence type="ECO:0000256" key="5">
    <source>
        <dbReference type="ARBA" id="ARBA00023136"/>
    </source>
</evidence>
<dbReference type="InterPro" id="IPR011701">
    <property type="entry name" value="MFS"/>
</dbReference>
<evidence type="ECO:0000256" key="4">
    <source>
        <dbReference type="ARBA" id="ARBA00022989"/>
    </source>
</evidence>
<accession>A0AAW0X744</accession>
<reference evidence="8 9" key="1">
    <citation type="journal article" date="2024" name="BMC Genomics">
        <title>Genome assembly of redclaw crayfish (Cherax quadricarinatus) provides insights into its immune adaptation and hypoxia tolerance.</title>
        <authorList>
            <person name="Liu Z."/>
            <person name="Zheng J."/>
            <person name="Li H."/>
            <person name="Fang K."/>
            <person name="Wang S."/>
            <person name="He J."/>
            <person name="Zhou D."/>
            <person name="Weng S."/>
            <person name="Chi M."/>
            <person name="Gu Z."/>
            <person name="He J."/>
            <person name="Li F."/>
            <person name="Wang M."/>
        </authorList>
    </citation>
    <scope>NUCLEOTIDE SEQUENCE [LARGE SCALE GENOMIC DNA]</scope>
    <source>
        <strain evidence="8">ZL_2023a</strain>
    </source>
</reference>
<sequence length="416" mass="45893">MGAKAPYYAMIVSRFIVGVSSANITLCRSYLADSTTLEERTIGMTIIAAAQSLGFVIGPVLQTVMTVAIPDEVDTGIDWLRWNKYTATGWTAAALGLINLVLLMPCVFKEYNIAEKERGLYKSAESNIKLPSPDYLGICGALLSFFIVMFIYVLLETLAVPFVMDQYAWSENQAMVVVGIGLSIGGLLTVAMYAVSGVLVKKYNEKKVMFILGFIPMIVGTFLFLPWGDNYLKMEKCYTDDNSNVTAMTGFTTGTTIETNSFYLSDTFLVHSQQEDKNCSLGCPEIQTWCAHTPVLPQAQLAVAFTLDLLGFPVAQAIIQALFSKMLGPKPQGVWMGVLTGVGSLSRIMGPVFVSYIYTYYGTRWCFSILTVAIILAMAELSLLYKRLIPMKIPHRNGQVNNNGSVRNEHTREQAF</sequence>
<feature type="transmembrane region" description="Helical" evidence="6">
    <location>
        <begin position="301"/>
        <end position="323"/>
    </location>
</feature>
<dbReference type="GO" id="GO:0012505">
    <property type="term" value="C:endomembrane system"/>
    <property type="evidence" value="ECO:0007669"/>
    <property type="project" value="UniProtKB-SubCell"/>
</dbReference>
<feature type="domain" description="Major facilitator superfamily (MFS) profile" evidence="7">
    <location>
        <begin position="1"/>
        <end position="389"/>
    </location>
</feature>
<dbReference type="PROSITE" id="PS50850">
    <property type="entry name" value="MFS"/>
    <property type="match status" value="1"/>
</dbReference>
<organism evidence="8 9">
    <name type="scientific">Cherax quadricarinatus</name>
    <name type="common">Australian red claw crayfish</name>
    <dbReference type="NCBI Taxonomy" id="27406"/>
    <lineage>
        <taxon>Eukaryota</taxon>
        <taxon>Metazoa</taxon>
        <taxon>Ecdysozoa</taxon>
        <taxon>Arthropoda</taxon>
        <taxon>Crustacea</taxon>
        <taxon>Multicrustacea</taxon>
        <taxon>Malacostraca</taxon>
        <taxon>Eumalacostraca</taxon>
        <taxon>Eucarida</taxon>
        <taxon>Decapoda</taxon>
        <taxon>Pleocyemata</taxon>
        <taxon>Astacidea</taxon>
        <taxon>Parastacoidea</taxon>
        <taxon>Parastacidae</taxon>
        <taxon>Cherax</taxon>
    </lineage>
</organism>
<dbReference type="PANTHER" id="PTHR23510">
    <property type="entry name" value="INNER MEMBRANE TRANSPORT PROTEIN YAJR"/>
    <property type="match status" value="1"/>
</dbReference>
<evidence type="ECO:0000313" key="8">
    <source>
        <dbReference type="EMBL" id="KAK8735006.1"/>
    </source>
</evidence>
<dbReference type="PANTHER" id="PTHR23510:SF3">
    <property type="entry name" value="MAJOR FACILITATOR SUPERFAMILY DOMAIN-CONTAINING PROTEIN 8"/>
    <property type="match status" value="1"/>
</dbReference>
<feature type="transmembrane region" description="Helical" evidence="6">
    <location>
        <begin position="175"/>
        <end position="196"/>
    </location>
</feature>
<feature type="transmembrane region" description="Helical" evidence="6">
    <location>
        <begin position="367"/>
        <end position="385"/>
    </location>
</feature>
<evidence type="ECO:0000313" key="9">
    <source>
        <dbReference type="Proteomes" id="UP001445076"/>
    </source>
</evidence>
<evidence type="ECO:0000256" key="1">
    <source>
        <dbReference type="ARBA" id="ARBA00004127"/>
    </source>
</evidence>
<keyword evidence="9" id="KW-1185">Reference proteome</keyword>
<dbReference type="Proteomes" id="UP001445076">
    <property type="component" value="Unassembled WGS sequence"/>
</dbReference>
<feature type="transmembrane region" description="Helical" evidence="6">
    <location>
        <begin position="89"/>
        <end position="108"/>
    </location>
</feature>
<dbReference type="Pfam" id="PF07690">
    <property type="entry name" value="MFS_1"/>
    <property type="match status" value="2"/>
</dbReference>
<evidence type="ECO:0000256" key="3">
    <source>
        <dbReference type="ARBA" id="ARBA00022692"/>
    </source>
</evidence>